<name>A0A7C8MQK8_9PEZI</name>
<feature type="region of interest" description="Disordered" evidence="1">
    <location>
        <begin position="220"/>
        <end position="265"/>
    </location>
</feature>
<evidence type="ECO:0000256" key="1">
    <source>
        <dbReference type="SAM" id="MobiDB-lite"/>
    </source>
</evidence>
<evidence type="ECO:0000313" key="3">
    <source>
        <dbReference type="Proteomes" id="UP000481858"/>
    </source>
</evidence>
<gene>
    <name evidence="2" type="ORF">GQX73_g5560</name>
</gene>
<feature type="compositionally biased region" description="Basic and acidic residues" evidence="1">
    <location>
        <begin position="131"/>
        <end position="144"/>
    </location>
</feature>
<keyword evidence="3" id="KW-1185">Reference proteome</keyword>
<comment type="caution">
    <text evidence="2">The sequence shown here is derived from an EMBL/GenBank/DDBJ whole genome shotgun (WGS) entry which is preliminary data.</text>
</comment>
<feature type="compositionally biased region" description="Basic and acidic residues" evidence="1">
    <location>
        <begin position="220"/>
        <end position="234"/>
    </location>
</feature>
<proteinExistence type="predicted"/>
<dbReference type="AlphaFoldDB" id="A0A7C8MQK8"/>
<sequence length="276" mass="31561">MTTQNMSDQDGLEDIPVLTTIAPSIFVPTDRDFTKTPPPLSDEPIARLETTIEALDWHAARVDENIISMLAREAERVRRAGYIERMQYDVNRRPIKVQQTRTEHELILEEILLREDEDAVLKILRDAKYRDNEDVGGSREGPRERRPHNRSRSPPLPVPRPRGPRAPENADLHTLRHDRMFRLDVDELRQTPRSVALTHILNLIKWGWDDQLEGHRAAVKKEKDDRRANLDRQMKGNPFPLSTTGPTAPVPTASAPVAPGRPRKNSIDIDAMDIDI</sequence>
<dbReference type="Proteomes" id="UP000481858">
    <property type="component" value="Unassembled WGS sequence"/>
</dbReference>
<dbReference type="InParanoid" id="A0A7C8MQK8"/>
<protein>
    <submittedName>
        <fullName evidence="2">Uncharacterized protein</fullName>
    </submittedName>
</protein>
<dbReference type="OrthoDB" id="4900256at2759"/>
<feature type="region of interest" description="Disordered" evidence="1">
    <location>
        <begin position="131"/>
        <end position="171"/>
    </location>
</feature>
<dbReference type="EMBL" id="WUBL01000058">
    <property type="protein sequence ID" value="KAF2968028.1"/>
    <property type="molecule type" value="Genomic_DNA"/>
</dbReference>
<feature type="compositionally biased region" description="Low complexity" evidence="1">
    <location>
        <begin position="242"/>
        <end position="260"/>
    </location>
</feature>
<reference evidence="2 3" key="1">
    <citation type="submission" date="2019-12" db="EMBL/GenBank/DDBJ databases">
        <title>Draft genome sequence of the ascomycete Xylaria multiplex DSM 110363.</title>
        <authorList>
            <person name="Buettner E."/>
            <person name="Kellner H."/>
        </authorList>
    </citation>
    <scope>NUCLEOTIDE SEQUENCE [LARGE SCALE GENOMIC DNA]</scope>
    <source>
        <strain evidence="2 3">DSM 110363</strain>
    </source>
</reference>
<organism evidence="2 3">
    <name type="scientific">Xylaria multiplex</name>
    <dbReference type="NCBI Taxonomy" id="323545"/>
    <lineage>
        <taxon>Eukaryota</taxon>
        <taxon>Fungi</taxon>
        <taxon>Dikarya</taxon>
        <taxon>Ascomycota</taxon>
        <taxon>Pezizomycotina</taxon>
        <taxon>Sordariomycetes</taxon>
        <taxon>Xylariomycetidae</taxon>
        <taxon>Xylariales</taxon>
        <taxon>Xylariaceae</taxon>
        <taxon>Xylaria</taxon>
    </lineage>
</organism>
<evidence type="ECO:0000313" key="2">
    <source>
        <dbReference type="EMBL" id="KAF2968028.1"/>
    </source>
</evidence>
<accession>A0A7C8MQK8</accession>